<sequence length="208" mass="22249">MKKWLYLMAVITLLFFIAACGEDNEQTDAPDTGDNQTSTEQGANSDETEESEEDGESEMVTVSMMDGEGEEIGEAELIEQDSGVLIYLEASKLPEGERGFHIHESGLCEGPDFKSAGDHFNPTNVSHGTESEDGPHAGDLPNLEVEEDGSVEQEITAEEVTLASGEDHSLLDEDGTALVVHGEADDNESQPAGDAGDRIACGEINEED</sequence>
<feature type="compositionally biased region" description="Acidic residues" evidence="4">
    <location>
        <begin position="46"/>
        <end position="57"/>
    </location>
</feature>
<dbReference type="Gene3D" id="2.60.40.200">
    <property type="entry name" value="Superoxide dismutase, copper/zinc binding domain"/>
    <property type="match status" value="1"/>
</dbReference>
<reference evidence="7" key="1">
    <citation type="journal article" date="2014" name="Int. J. Syst. Evol. Microbiol.">
        <title>Complete genome sequence of Corynebacterium casei LMG S-19264T (=DSM 44701T), isolated from a smear-ripened cheese.</title>
        <authorList>
            <consortium name="US DOE Joint Genome Institute (JGI-PGF)"/>
            <person name="Walter F."/>
            <person name="Albersmeier A."/>
            <person name="Kalinowski J."/>
            <person name="Ruckert C."/>
        </authorList>
    </citation>
    <scope>NUCLEOTIDE SEQUENCE</scope>
    <source>
        <strain evidence="7">CGMCC 1.12153</strain>
    </source>
</reference>
<evidence type="ECO:0000259" key="6">
    <source>
        <dbReference type="Pfam" id="PF00080"/>
    </source>
</evidence>
<dbReference type="GO" id="GO:0005507">
    <property type="term" value="F:copper ion binding"/>
    <property type="evidence" value="ECO:0007669"/>
    <property type="project" value="InterPro"/>
</dbReference>
<keyword evidence="3" id="KW-0186">Copper</keyword>
<feature type="domain" description="Superoxide dismutase copper/zinc binding" evidence="6">
    <location>
        <begin position="73"/>
        <end position="204"/>
    </location>
</feature>
<proteinExistence type="inferred from homology"/>
<evidence type="ECO:0000313" key="8">
    <source>
        <dbReference type="Proteomes" id="UP000660110"/>
    </source>
</evidence>
<protein>
    <recommendedName>
        <fullName evidence="3">Superoxide dismutase [Cu-Zn]</fullName>
        <ecNumber evidence="3">1.15.1.1</ecNumber>
    </recommendedName>
</protein>
<dbReference type="InterPro" id="IPR018152">
    <property type="entry name" value="SOD_Cu/Zn_BS"/>
</dbReference>
<dbReference type="PRINTS" id="PR00068">
    <property type="entry name" value="CUZNDISMTASE"/>
</dbReference>
<dbReference type="RefSeq" id="WP_188378025.1">
    <property type="nucleotide sequence ID" value="NZ_BMEL01000003.1"/>
</dbReference>
<keyword evidence="3" id="KW-0479">Metal-binding</keyword>
<keyword evidence="8" id="KW-1185">Reference proteome</keyword>
<comment type="similarity">
    <text evidence="1 3">Belongs to the Cu-Zn superoxide dismutase family.</text>
</comment>
<evidence type="ECO:0000313" key="7">
    <source>
        <dbReference type="EMBL" id="GGF26496.1"/>
    </source>
</evidence>
<dbReference type="Proteomes" id="UP000660110">
    <property type="component" value="Unassembled WGS sequence"/>
</dbReference>
<name>A0A917B640_HALAA</name>
<dbReference type="AlphaFoldDB" id="A0A917B640"/>
<dbReference type="SUPFAM" id="SSF49329">
    <property type="entry name" value="Cu,Zn superoxide dismutase-like"/>
    <property type="match status" value="1"/>
</dbReference>
<dbReference type="EMBL" id="BMEL01000003">
    <property type="protein sequence ID" value="GGF26496.1"/>
    <property type="molecule type" value="Genomic_DNA"/>
</dbReference>
<keyword evidence="3" id="KW-0560">Oxidoreductase</keyword>
<dbReference type="InterPro" id="IPR024134">
    <property type="entry name" value="SOD_Cu/Zn_/chaperone"/>
</dbReference>
<dbReference type="EC" id="1.15.1.1" evidence="3"/>
<feature type="region of interest" description="Disordered" evidence="4">
    <location>
        <begin position="181"/>
        <end position="208"/>
    </location>
</feature>
<feature type="chain" id="PRO_5039455202" description="Superoxide dismutase [Cu-Zn]" evidence="5">
    <location>
        <begin position="22"/>
        <end position="208"/>
    </location>
</feature>
<dbReference type="Pfam" id="PF00080">
    <property type="entry name" value="Sod_Cu"/>
    <property type="match status" value="1"/>
</dbReference>
<reference evidence="7" key="2">
    <citation type="submission" date="2020-09" db="EMBL/GenBank/DDBJ databases">
        <authorList>
            <person name="Sun Q."/>
            <person name="Zhou Y."/>
        </authorList>
    </citation>
    <scope>NUCLEOTIDE SEQUENCE</scope>
    <source>
        <strain evidence="7">CGMCC 1.12153</strain>
    </source>
</reference>
<feature type="region of interest" description="Disordered" evidence="4">
    <location>
        <begin position="24"/>
        <end position="60"/>
    </location>
</feature>
<organism evidence="7 8">
    <name type="scientific">Halobacillus andaensis</name>
    <dbReference type="NCBI Taxonomy" id="1176239"/>
    <lineage>
        <taxon>Bacteria</taxon>
        <taxon>Bacillati</taxon>
        <taxon>Bacillota</taxon>
        <taxon>Bacilli</taxon>
        <taxon>Bacillales</taxon>
        <taxon>Bacillaceae</taxon>
        <taxon>Halobacillus</taxon>
    </lineage>
</organism>
<dbReference type="PANTHER" id="PTHR10003">
    <property type="entry name" value="SUPEROXIDE DISMUTASE CU-ZN -RELATED"/>
    <property type="match status" value="1"/>
</dbReference>
<feature type="signal peptide" evidence="5">
    <location>
        <begin position="1"/>
        <end position="21"/>
    </location>
</feature>
<comment type="function">
    <text evidence="2">Destroys radicals which are normally produced within the cells and which are toxic to biological systems. May play a role in favoring mycobacterial survival in phagocytes.</text>
</comment>
<dbReference type="PROSITE" id="PS00332">
    <property type="entry name" value="SOD_CU_ZN_2"/>
    <property type="match status" value="1"/>
</dbReference>
<evidence type="ECO:0000256" key="1">
    <source>
        <dbReference type="ARBA" id="ARBA00010457"/>
    </source>
</evidence>
<evidence type="ECO:0000256" key="5">
    <source>
        <dbReference type="SAM" id="SignalP"/>
    </source>
</evidence>
<keyword evidence="5" id="KW-0732">Signal</keyword>
<evidence type="ECO:0000256" key="3">
    <source>
        <dbReference type="RuleBase" id="RU000393"/>
    </source>
</evidence>
<comment type="cofactor">
    <cofactor evidence="3">
        <name>Zn(2+)</name>
        <dbReference type="ChEBI" id="CHEBI:29105"/>
    </cofactor>
    <text evidence="3">Binds 1 zinc ion per subunit.</text>
</comment>
<feature type="region of interest" description="Disordered" evidence="4">
    <location>
        <begin position="119"/>
        <end position="143"/>
    </location>
</feature>
<gene>
    <name evidence="7" type="ORF">GCM10010954_26920</name>
</gene>
<accession>A0A917B640</accession>
<feature type="compositionally biased region" description="Polar residues" evidence="4">
    <location>
        <begin position="29"/>
        <end position="44"/>
    </location>
</feature>
<evidence type="ECO:0000256" key="4">
    <source>
        <dbReference type="SAM" id="MobiDB-lite"/>
    </source>
</evidence>
<keyword evidence="3" id="KW-0862">Zinc</keyword>
<dbReference type="PROSITE" id="PS51257">
    <property type="entry name" value="PROKAR_LIPOPROTEIN"/>
    <property type="match status" value="1"/>
</dbReference>
<comment type="caution">
    <text evidence="7">The sequence shown here is derived from an EMBL/GenBank/DDBJ whole genome shotgun (WGS) entry which is preliminary data.</text>
</comment>
<evidence type="ECO:0000256" key="2">
    <source>
        <dbReference type="ARBA" id="ARBA00024900"/>
    </source>
</evidence>
<comment type="catalytic activity">
    <reaction evidence="3">
        <text>2 superoxide + 2 H(+) = H2O2 + O2</text>
        <dbReference type="Rhea" id="RHEA:20696"/>
        <dbReference type="ChEBI" id="CHEBI:15378"/>
        <dbReference type="ChEBI" id="CHEBI:15379"/>
        <dbReference type="ChEBI" id="CHEBI:16240"/>
        <dbReference type="ChEBI" id="CHEBI:18421"/>
        <dbReference type="EC" id="1.15.1.1"/>
    </reaction>
</comment>
<dbReference type="GO" id="GO:0004784">
    <property type="term" value="F:superoxide dismutase activity"/>
    <property type="evidence" value="ECO:0007669"/>
    <property type="project" value="UniProtKB-EC"/>
</dbReference>
<comment type="cofactor">
    <cofactor evidence="3">
        <name>Cu cation</name>
        <dbReference type="ChEBI" id="CHEBI:23378"/>
    </cofactor>
    <text evidence="3">Binds 1 copper ion per subunit.</text>
</comment>
<dbReference type="InterPro" id="IPR001424">
    <property type="entry name" value="SOD_Cu_Zn_dom"/>
</dbReference>
<dbReference type="InterPro" id="IPR036423">
    <property type="entry name" value="SOD-like_Cu/Zn_dom_sf"/>
</dbReference>
<dbReference type="CDD" id="cd00305">
    <property type="entry name" value="Cu-Zn_Superoxide_Dismutase"/>
    <property type="match status" value="1"/>
</dbReference>